<evidence type="ECO:0000313" key="3">
    <source>
        <dbReference type="Proteomes" id="UP000007305"/>
    </source>
</evidence>
<dbReference type="Proteomes" id="UP000007305">
    <property type="component" value="Chromosome 3"/>
</dbReference>
<dbReference type="InterPro" id="IPR028889">
    <property type="entry name" value="USP"/>
</dbReference>
<keyword evidence="3" id="KW-1185">Reference proteome</keyword>
<name>A0A804NGK0_MAIZE</name>
<dbReference type="Pfam" id="PF00443">
    <property type="entry name" value="UCH"/>
    <property type="match status" value="1"/>
</dbReference>
<accession>A0A804NGK0</accession>
<dbReference type="EnsemblPlants" id="Zm00001eb159190_T002">
    <property type="protein sequence ID" value="Zm00001eb159190_P002"/>
    <property type="gene ID" value="Zm00001eb159190"/>
</dbReference>
<sequence>MQSPCNIVCSDYIRGVAVSHQSPASAELFASTVATLEKKPYPPATVAEEVKKLIKEKKNDAGIFEYIDINKELQEGKTTSHFAAMFSGSGRAYYVGGQRNLGNNCFLNVILQALASCDGFISFLDNLLATDGLLPEEKAVRIPLLLALSSLLEDLSIVRDERTVLNPHGVMHALSLYVGRFNLTRQQDASEAFLHLLISLRDEFAHCYVPHRSSLANITLSDSKVYKQREAVIGLREFPLLASFASP</sequence>
<dbReference type="PROSITE" id="PS50235">
    <property type="entry name" value="USP_3"/>
    <property type="match status" value="1"/>
</dbReference>
<dbReference type="PANTHER" id="PTHR21646">
    <property type="entry name" value="UBIQUITIN CARBOXYL-TERMINAL HYDROLASE"/>
    <property type="match status" value="1"/>
</dbReference>
<dbReference type="SUPFAM" id="SSF54001">
    <property type="entry name" value="Cysteine proteinases"/>
    <property type="match status" value="1"/>
</dbReference>
<dbReference type="InterPro" id="IPR038765">
    <property type="entry name" value="Papain-like_cys_pep_sf"/>
</dbReference>
<reference evidence="3" key="1">
    <citation type="submission" date="2015-12" db="EMBL/GenBank/DDBJ databases">
        <title>Update maize B73 reference genome by single molecule sequencing technologies.</title>
        <authorList>
            <consortium name="Maize Genome Sequencing Project"/>
            <person name="Ware D."/>
        </authorList>
    </citation>
    <scope>NUCLEOTIDE SEQUENCE [LARGE SCALE GENOMIC DNA]</scope>
    <source>
        <strain evidence="3">cv. B73</strain>
    </source>
</reference>
<reference evidence="2" key="2">
    <citation type="submission" date="2019-07" db="EMBL/GenBank/DDBJ databases">
        <authorList>
            <person name="Seetharam A."/>
            <person name="Woodhouse M."/>
            <person name="Cannon E."/>
        </authorList>
    </citation>
    <scope>NUCLEOTIDE SEQUENCE [LARGE SCALE GENOMIC DNA]</scope>
    <source>
        <strain evidence="2">cv. B73</strain>
    </source>
</reference>
<dbReference type="InterPro" id="IPR050185">
    <property type="entry name" value="Ub_carboxyl-term_hydrolase"/>
</dbReference>
<proteinExistence type="predicted"/>
<dbReference type="Gene3D" id="3.90.70.10">
    <property type="entry name" value="Cysteine proteinases"/>
    <property type="match status" value="1"/>
</dbReference>
<dbReference type="AlphaFoldDB" id="A0A804NGK0"/>
<feature type="domain" description="USP" evidence="1">
    <location>
        <begin position="96"/>
        <end position="247"/>
    </location>
</feature>
<dbReference type="PANTHER" id="PTHR21646:SF23">
    <property type="entry name" value="UBIQUITIN CARBOXYL-TERMINAL HYDROLASE USP2"/>
    <property type="match status" value="1"/>
</dbReference>
<protein>
    <recommendedName>
        <fullName evidence="1">USP domain-containing protein</fullName>
    </recommendedName>
</protein>
<dbReference type="GO" id="GO:0004843">
    <property type="term" value="F:cysteine-type deubiquitinase activity"/>
    <property type="evidence" value="ECO:0007669"/>
    <property type="project" value="InterPro"/>
</dbReference>
<reference evidence="2" key="3">
    <citation type="submission" date="2021-05" db="UniProtKB">
        <authorList>
            <consortium name="EnsemblPlants"/>
        </authorList>
    </citation>
    <scope>IDENTIFICATION</scope>
    <source>
        <strain evidence="2">cv. B73</strain>
    </source>
</reference>
<dbReference type="Gramene" id="Zm00001eb159190_T002">
    <property type="protein sequence ID" value="Zm00001eb159190_P002"/>
    <property type="gene ID" value="Zm00001eb159190"/>
</dbReference>
<evidence type="ECO:0000313" key="2">
    <source>
        <dbReference type="EnsemblPlants" id="Zm00001eb159190_P002"/>
    </source>
</evidence>
<organism evidence="2 3">
    <name type="scientific">Zea mays</name>
    <name type="common">Maize</name>
    <dbReference type="NCBI Taxonomy" id="4577"/>
    <lineage>
        <taxon>Eukaryota</taxon>
        <taxon>Viridiplantae</taxon>
        <taxon>Streptophyta</taxon>
        <taxon>Embryophyta</taxon>
        <taxon>Tracheophyta</taxon>
        <taxon>Spermatophyta</taxon>
        <taxon>Magnoliopsida</taxon>
        <taxon>Liliopsida</taxon>
        <taxon>Poales</taxon>
        <taxon>Poaceae</taxon>
        <taxon>PACMAD clade</taxon>
        <taxon>Panicoideae</taxon>
        <taxon>Andropogonodae</taxon>
        <taxon>Andropogoneae</taxon>
        <taxon>Tripsacinae</taxon>
        <taxon>Zea</taxon>
    </lineage>
</organism>
<dbReference type="GO" id="GO:0016579">
    <property type="term" value="P:protein deubiquitination"/>
    <property type="evidence" value="ECO:0007669"/>
    <property type="project" value="InterPro"/>
</dbReference>
<evidence type="ECO:0000259" key="1">
    <source>
        <dbReference type="PROSITE" id="PS50235"/>
    </source>
</evidence>
<dbReference type="InterPro" id="IPR001394">
    <property type="entry name" value="Peptidase_C19_UCH"/>
</dbReference>